<dbReference type="Pfam" id="PF00795">
    <property type="entry name" value="CN_hydrolase"/>
    <property type="match status" value="1"/>
</dbReference>
<feature type="transmembrane region" description="Helical" evidence="8">
    <location>
        <begin position="35"/>
        <end position="54"/>
    </location>
</feature>
<comment type="similarity">
    <text evidence="8">Belongs to the CN hydrolase family. Apolipoprotein N-acyltransferase subfamily.</text>
</comment>
<dbReference type="Gene3D" id="3.60.110.10">
    <property type="entry name" value="Carbon-nitrogen hydrolase"/>
    <property type="match status" value="1"/>
</dbReference>
<evidence type="ECO:0000256" key="6">
    <source>
        <dbReference type="ARBA" id="ARBA00023136"/>
    </source>
</evidence>
<comment type="caution">
    <text evidence="11">The sequence shown here is derived from an EMBL/GenBank/DDBJ whole genome shotgun (WGS) entry which is preliminary data.</text>
</comment>
<keyword evidence="6 8" id="KW-0472">Membrane</keyword>
<dbReference type="NCBIfam" id="TIGR00546">
    <property type="entry name" value="lnt"/>
    <property type="match status" value="1"/>
</dbReference>
<feature type="transmembrane region" description="Helical" evidence="8">
    <location>
        <begin position="60"/>
        <end position="76"/>
    </location>
</feature>
<keyword evidence="7 8" id="KW-0012">Acyltransferase</keyword>
<proteinExistence type="inferred from homology"/>
<dbReference type="InterPro" id="IPR036526">
    <property type="entry name" value="C-N_Hydrolase_sf"/>
</dbReference>
<keyword evidence="3 8" id="KW-0808">Transferase</keyword>
<dbReference type="SUPFAM" id="SSF56317">
    <property type="entry name" value="Carbon-nitrogen hydrolase"/>
    <property type="match status" value="1"/>
</dbReference>
<dbReference type="PROSITE" id="PS50263">
    <property type="entry name" value="CN_HYDROLASE"/>
    <property type="match status" value="1"/>
</dbReference>
<evidence type="ECO:0000256" key="3">
    <source>
        <dbReference type="ARBA" id="ARBA00022679"/>
    </source>
</evidence>
<dbReference type="InterPro" id="IPR004563">
    <property type="entry name" value="Apolipo_AcylTrfase"/>
</dbReference>
<dbReference type="CDD" id="cd07571">
    <property type="entry name" value="ALP_N-acyl_transferase"/>
    <property type="match status" value="1"/>
</dbReference>
<evidence type="ECO:0000256" key="7">
    <source>
        <dbReference type="ARBA" id="ARBA00023315"/>
    </source>
</evidence>
<dbReference type="RefSeq" id="WP_289960000.1">
    <property type="nucleotide sequence ID" value="NZ_JAUEMJ010000014.1"/>
</dbReference>
<comment type="function">
    <text evidence="8">Catalyzes the phospholipid dependent N-acylation of the N-terminal cysteine of apolipoprotein, the last step in lipoprotein maturation.</text>
</comment>
<comment type="catalytic activity">
    <reaction evidence="8">
        <text>N-terminal S-1,2-diacyl-sn-glyceryl-L-cysteinyl-[lipoprotein] + a glycerophospholipid = N-acyl-S-1,2-diacyl-sn-glyceryl-L-cysteinyl-[lipoprotein] + a 2-acyl-sn-glycero-3-phospholipid + H(+)</text>
        <dbReference type="Rhea" id="RHEA:48228"/>
        <dbReference type="Rhea" id="RHEA-COMP:14681"/>
        <dbReference type="Rhea" id="RHEA-COMP:14684"/>
        <dbReference type="ChEBI" id="CHEBI:15378"/>
        <dbReference type="ChEBI" id="CHEBI:136912"/>
        <dbReference type="ChEBI" id="CHEBI:140656"/>
        <dbReference type="ChEBI" id="CHEBI:140657"/>
        <dbReference type="ChEBI" id="CHEBI:140660"/>
        <dbReference type="EC" id="2.3.1.269"/>
    </reaction>
</comment>
<name>A0ABT7YY36_9ACTN</name>
<keyword evidence="5 8" id="KW-1133">Transmembrane helix</keyword>
<evidence type="ECO:0000313" key="11">
    <source>
        <dbReference type="EMBL" id="MDN3243567.1"/>
    </source>
</evidence>
<feature type="transmembrane region" description="Helical" evidence="8">
    <location>
        <begin position="109"/>
        <end position="131"/>
    </location>
</feature>
<keyword evidence="4 8" id="KW-0812">Transmembrane</keyword>
<accession>A0ABT7YY36</accession>
<feature type="transmembrane region" description="Helical" evidence="8">
    <location>
        <begin position="83"/>
        <end position="103"/>
    </location>
</feature>
<dbReference type="InterPro" id="IPR003010">
    <property type="entry name" value="C-N_Hydrolase"/>
</dbReference>
<feature type="transmembrane region" description="Helical" evidence="8">
    <location>
        <begin position="191"/>
        <end position="215"/>
    </location>
</feature>
<evidence type="ECO:0000256" key="9">
    <source>
        <dbReference type="SAM" id="MobiDB-lite"/>
    </source>
</evidence>
<evidence type="ECO:0000256" key="4">
    <source>
        <dbReference type="ARBA" id="ARBA00022692"/>
    </source>
</evidence>
<dbReference type="InterPro" id="IPR045378">
    <property type="entry name" value="LNT_N"/>
</dbReference>
<dbReference type="PANTHER" id="PTHR38686">
    <property type="entry name" value="APOLIPOPROTEIN N-ACYLTRANSFERASE"/>
    <property type="match status" value="1"/>
</dbReference>
<dbReference type="Pfam" id="PF20154">
    <property type="entry name" value="LNT_N"/>
    <property type="match status" value="1"/>
</dbReference>
<dbReference type="Proteomes" id="UP001171902">
    <property type="component" value="Unassembled WGS sequence"/>
</dbReference>
<gene>
    <name evidence="8 11" type="primary">lnt</name>
    <name evidence="11" type="ORF">QWI33_27895</name>
</gene>
<evidence type="ECO:0000256" key="1">
    <source>
        <dbReference type="ARBA" id="ARBA00004651"/>
    </source>
</evidence>
<evidence type="ECO:0000313" key="12">
    <source>
        <dbReference type="Proteomes" id="UP001171902"/>
    </source>
</evidence>
<keyword evidence="2 8" id="KW-1003">Cell membrane</keyword>
<dbReference type="PANTHER" id="PTHR38686:SF1">
    <property type="entry name" value="APOLIPOPROTEIN N-ACYLTRANSFERASE"/>
    <property type="match status" value="1"/>
</dbReference>
<feature type="transmembrane region" description="Helical" evidence="8">
    <location>
        <begin position="544"/>
        <end position="562"/>
    </location>
</feature>
<reference evidence="11" key="1">
    <citation type="submission" date="2023-06" db="EMBL/GenBank/DDBJ databases">
        <title>Gycomyces niveus sp.nov., a novel actinomycete isolated from soil in Shouguang.</title>
        <authorList>
            <person name="Yang X."/>
            <person name="Zhao J."/>
        </authorList>
    </citation>
    <scope>NUCLEOTIDE SEQUENCE</scope>
    <source>
        <strain evidence="11">NEAU C2</strain>
    </source>
</reference>
<feature type="region of interest" description="Disordered" evidence="9">
    <location>
        <begin position="1"/>
        <end position="23"/>
    </location>
</feature>
<sequence length="569" mass="59823">MIDDDRDAAPTPEANPPAPKRRPLLLTDSPLGRRLTLPAALVLATASGLLAVLAFPPYGAWPLAAVSVAGFGAAVHRRRLRGGLGVGFVYGMAFFLPLLAWSSTQVGQWPWLFLCALEALGMGLLGMFLAACSRLIDTRRWTLAPLTGVAWVAEEALRSRQPFGGFPWGNLAFSQAESPTAAAIWLGGAPFLSFLVALSGGLLLAAVFALAAHFYGSQAAPSGHLQSPQDAPRGAGIRKAAAFTAAAALTALAPLALPINATAPAGDTVNVAVVQGNVPRLGLSFNEQRRAVLDNHVQATKDLAAAVNAGRAERPDLVMWPENASDIDPLANRDAYKLISEAAEAIGAPIVLGGIVHNEDGTRSNMTIVWDPEDGPVYMYSKRHPVPFAEYVPYKGFFSTVAGWIDPRMSEGLDNVAGFEHGQNAGIVEVGDYTLTGLICFEIAFDAETRDSVRDGAQLMAVGTNNATFDTNEAQQQLAMVALRSIEHGRDGLMASTVGVSAFTDHTGEVSQATEFNTAAVIQSDLTLSDSSTPASTVGILPEAVLTGAALVALACAILINVKHRRSQT</sequence>
<evidence type="ECO:0000256" key="8">
    <source>
        <dbReference type="HAMAP-Rule" id="MF_01148"/>
    </source>
</evidence>
<dbReference type="HAMAP" id="MF_01148">
    <property type="entry name" value="Lnt"/>
    <property type="match status" value="1"/>
</dbReference>
<evidence type="ECO:0000259" key="10">
    <source>
        <dbReference type="PROSITE" id="PS50263"/>
    </source>
</evidence>
<evidence type="ECO:0000256" key="5">
    <source>
        <dbReference type="ARBA" id="ARBA00022989"/>
    </source>
</evidence>
<keyword evidence="12" id="KW-1185">Reference proteome</keyword>
<feature type="domain" description="CN hydrolase" evidence="10">
    <location>
        <begin position="269"/>
        <end position="528"/>
    </location>
</feature>
<comment type="subcellular location">
    <subcellularLocation>
        <location evidence="1 8">Cell membrane</location>
        <topology evidence="1 8">Multi-pass membrane protein</topology>
    </subcellularLocation>
</comment>
<organism evidence="11 12">
    <name type="scientific">Glycomyces tritici</name>
    <dbReference type="NCBI Taxonomy" id="2665176"/>
    <lineage>
        <taxon>Bacteria</taxon>
        <taxon>Bacillati</taxon>
        <taxon>Actinomycetota</taxon>
        <taxon>Actinomycetes</taxon>
        <taxon>Glycomycetales</taxon>
        <taxon>Glycomycetaceae</taxon>
        <taxon>Glycomyces</taxon>
    </lineage>
</organism>
<dbReference type="EMBL" id="JAUEMJ010000014">
    <property type="protein sequence ID" value="MDN3243567.1"/>
    <property type="molecule type" value="Genomic_DNA"/>
</dbReference>
<protein>
    <recommendedName>
        <fullName evidence="8">Apolipoprotein N-acyltransferase</fullName>
        <shortName evidence="8">ALP N-acyltransferase</shortName>
        <ecNumber evidence="8">2.3.1.269</ecNumber>
    </recommendedName>
</protein>
<evidence type="ECO:0000256" key="2">
    <source>
        <dbReference type="ARBA" id="ARBA00022475"/>
    </source>
</evidence>
<dbReference type="EC" id="2.3.1.269" evidence="8"/>
<comment type="pathway">
    <text evidence="8">Protein modification; lipoprotein biosynthesis (N-acyl transfer).</text>
</comment>